<evidence type="ECO:0000313" key="3">
    <source>
        <dbReference type="Proteomes" id="UP001596513"/>
    </source>
</evidence>
<protein>
    <submittedName>
        <fullName evidence="2">T9SS type A sorting domain-containing protein</fullName>
    </submittedName>
</protein>
<evidence type="ECO:0000313" key="2">
    <source>
        <dbReference type="EMBL" id="MFC7669446.1"/>
    </source>
</evidence>
<dbReference type="InterPro" id="IPR026444">
    <property type="entry name" value="Secre_tail"/>
</dbReference>
<accession>A0ABW2UBJ4</accession>
<keyword evidence="3" id="KW-1185">Reference proteome</keyword>
<dbReference type="EMBL" id="JBHTEK010000001">
    <property type="protein sequence ID" value="MFC7669446.1"/>
    <property type="molecule type" value="Genomic_DNA"/>
</dbReference>
<dbReference type="Pfam" id="PF18962">
    <property type="entry name" value="Por_Secre_tail"/>
    <property type="match status" value="1"/>
</dbReference>
<dbReference type="RefSeq" id="WP_380204948.1">
    <property type="nucleotide sequence ID" value="NZ_JBHTEK010000001.1"/>
</dbReference>
<evidence type="ECO:0000259" key="1">
    <source>
        <dbReference type="Pfam" id="PF18962"/>
    </source>
</evidence>
<sequence>MRITSMVNTNSPFPCFTNILNAEVEDYRLLVQPLATREAVALPSLSLFPNPTPDGRVHLRLVDAKAAGQYAAEVQNLLGSTVLRTSLRLTPATDTELDLSTLAPGVYLLHLRDAQGQTAVRRVVRQ</sequence>
<feature type="domain" description="Secretion system C-terminal sorting" evidence="1">
    <location>
        <begin position="47"/>
        <end position="122"/>
    </location>
</feature>
<name>A0ABW2UBJ4_9BACT</name>
<organism evidence="2 3">
    <name type="scientific">Hymenobacter humi</name>
    <dbReference type="NCBI Taxonomy" id="1411620"/>
    <lineage>
        <taxon>Bacteria</taxon>
        <taxon>Pseudomonadati</taxon>
        <taxon>Bacteroidota</taxon>
        <taxon>Cytophagia</taxon>
        <taxon>Cytophagales</taxon>
        <taxon>Hymenobacteraceae</taxon>
        <taxon>Hymenobacter</taxon>
    </lineage>
</organism>
<gene>
    <name evidence="2" type="ORF">ACFQT0_20325</name>
</gene>
<comment type="caution">
    <text evidence="2">The sequence shown here is derived from an EMBL/GenBank/DDBJ whole genome shotgun (WGS) entry which is preliminary data.</text>
</comment>
<dbReference type="Proteomes" id="UP001596513">
    <property type="component" value="Unassembled WGS sequence"/>
</dbReference>
<reference evidence="3" key="1">
    <citation type="journal article" date="2019" name="Int. J. Syst. Evol. Microbiol.">
        <title>The Global Catalogue of Microorganisms (GCM) 10K type strain sequencing project: providing services to taxonomists for standard genome sequencing and annotation.</title>
        <authorList>
            <consortium name="The Broad Institute Genomics Platform"/>
            <consortium name="The Broad Institute Genome Sequencing Center for Infectious Disease"/>
            <person name="Wu L."/>
            <person name="Ma J."/>
        </authorList>
    </citation>
    <scope>NUCLEOTIDE SEQUENCE [LARGE SCALE GENOMIC DNA]</scope>
    <source>
        <strain evidence="3">JCM 19635</strain>
    </source>
</reference>
<proteinExistence type="predicted"/>
<dbReference type="NCBIfam" id="TIGR04183">
    <property type="entry name" value="Por_Secre_tail"/>
    <property type="match status" value="1"/>
</dbReference>